<organism evidence="1">
    <name type="scientific">marine sediment metagenome</name>
    <dbReference type="NCBI Taxonomy" id="412755"/>
    <lineage>
        <taxon>unclassified sequences</taxon>
        <taxon>metagenomes</taxon>
        <taxon>ecological metagenomes</taxon>
    </lineage>
</organism>
<proteinExistence type="predicted"/>
<accession>X0YTT0</accession>
<dbReference type="AlphaFoldDB" id="X0YTT0"/>
<dbReference type="Pfam" id="PF07505">
    <property type="entry name" value="DUF5131"/>
    <property type="match status" value="1"/>
</dbReference>
<dbReference type="InterPro" id="IPR011101">
    <property type="entry name" value="DUF5131"/>
</dbReference>
<gene>
    <name evidence="1" type="ORF">S01H1_77306</name>
</gene>
<evidence type="ECO:0000313" key="1">
    <source>
        <dbReference type="EMBL" id="GAG50147.1"/>
    </source>
</evidence>
<sequence>MENRFGLSMEPAFHKDRIDDFKKKAGKLPKGTKIFVGSSADMWGDWVPKEWIDAVLAVCSQYKGLEFQFLTKNPKRYIEFRIPSNCIRGITVDTNKRVFEYEDNCIHIDFISFEPLLEKLEYKTLFLIKYSDAQWIIIGGDSTPGAAKPPDEWADEIIDWVRMDDMRVWVKDNYKYHTKIKEHIGGKK</sequence>
<dbReference type="EMBL" id="BARS01051948">
    <property type="protein sequence ID" value="GAG50147.1"/>
    <property type="molecule type" value="Genomic_DNA"/>
</dbReference>
<protein>
    <submittedName>
        <fullName evidence="1">Uncharacterized protein</fullName>
    </submittedName>
</protein>
<reference evidence="1" key="1">
    <citation type="journal article" date="2014" name="Front. Microbiol.">
        <title>High frequency of phylogenetically diverse reductive dehalogenase-homologous genes in deep subseafloor sedimentary metagenomes.</title>
        <authorList>
            <person name="Kawai M."/>
            <person name="Futagami T."/>
            <person name="Toyoda A."/>
            <person name="Takaki Y."/>
            <person name="Nishi S."/>
            <person name="Hori S."/>
            <person name="Arai W."/>
            <person name="Tsubouchi T."/>
            <person name="Morono Y."/>
            <person name="Uchiyama I."/>
            <person name="Ito T."/>
            <person name="Fujiyama A."/>
            <person name="Inagaki F."/>
            <person name="Takami H."/>
        </authorList>
    </citation>
    <scope>NUCLEOTIDE SEQUENCE</scope>
    <source>
        <strain evidence="1">Expedition CK06-06</strain>
    </source>
</reference>
<comment type="caution">
    <text evidence="1">The sequence shown here is derived from an EMBL/GenBank/DDBJ whole genome shotgun (WGS) entry which is preliminary data.</text>
</comment>
<name>X0YTT0_9ZZZZ</name>